<dbReference type="EMBL" id="MOEA01000002">
    <property type="protein sequence ID" value="OIK21947.1"/>
    <property type="molecule type" value="Genomic_DNA"/>
</dbReference>
<comment type="caution">
    <text evidence="1">The sequence shown here is derived from an EMBL/GenBank/DDBJ whole genome shotgun (WGS) entry which is preliminary data.</text>
</comment>
<name>A0AAP7N9U3_BACAM</name>
<accession>A0AAP7N9U3</accession>
<organism evidence="1 2">
    <name type="scientific">Bacillus amyloliquefaciens</name>
    <name type="common">Bacillus velezensis</name>
    <dbReference type="NCBI Taxonomy" id="1390"/>
    <lineage>
        <taxon>Bacteria</taxon>
        <taxon>Bacillati</taxon>
        <taxon>Bacillota</taxon>
        <taxon>Bacilli</taxon>
        <taxon>Bacillales</taxon>
        <taxon>Bacillaceae</taxon>
        <taxon>Bacillus</taxon>
        <taxon>Bacillus amyloliquefaciens group</taxon>
    </lineage>
</organism>
<reference evidence="1 2" key="1">
    <citation type="submission" date="2016-10" db="EMBL/GenBank/DDBJ databases">
        <authorList>
            <person name="Marach S."/>
            <person name="Prathuangwong S."/>
            <person name="Takikawa Y."/>
            <person name="Dohra H."/>
        </authorList>
    </citation>
    <scope>NUCLEOTIDE SEQUENCE [LARGE SCALE GENOMIC DNA]</scope>
    <source>
        <strain evidence="1 2">K2</strain>
    </source>
</reference>
<protein>
    <submittedName>
        <fullName evidence="1">Uncharacterized protein</fullName>
    </submittedName>
</protein>
<gene>
    <name evidence="1" type="ORF">BKP66_06590</name>
</gene>
<sequence length="86" mass="10397">MTESLKNQFTYFYDHCPVFIEHENHFQLNHHIITSRFSKRNRVFNMTPFFLSCLYCKKEVKNVKEGNGYIQKRRKTDDGRTKAFAD</sequence>
<evidence type="ECO:0000313" key="1">
    <source>
        <dbReference type="EMBL" id="OIK21947.1"/>
    </source>
</evidence>
<evidence type="ECO:0000313" key="2">
    <source>
        <dbReference type="Proteomes" id="UP000180036"/>
    </source>
</evidence>
<proteinExistence type="predicted"/>
<dbReference type="Proteomes" id="UP000180036">
    <property type="component" value="Unassembled WGS sequence"/>
</dbReference>
<dbReference type="AlphaFoldDB" id="A0AAP7N9U3"/>